<accession>A0ABU8WFC0</accession>
<sequence length="372" mass="42634">MQATQRRFDPAVIEQLEREPYRFEFFQAVRLLELAMLRRQERDVHQRLVPGDRMVPQRMRFRSSLNLGFPPSEIEALQLRNAAGEPVSGSDWASLPHPESDAIDKVEITPAFFGMLGGSGALPIAYTEILQRREQNQRDSAARAFLDIFTNRAAALFYAAWRKYRLPLHYEHERTRAYLPALLSLSGLEHKAQRQPLREGDGRVFDESVAGYAAAVQHRPMSAVYLQRVLSDYFQSRIRVEQFLGKWYDVPKSQMSQLGGNNIQLGHTALAGVRVWQRDLRIRLWIGPLKRKQFRDFFPGKAHAKALEKMLGLLAGVTVEYEVRLILAKEEVRSVTLDEPLGSHLGWDSFLATRPAPQDRSDTSYELHPLNT</sequence>
<evidence type="ECO:0000313" key="1">
    <source>
        <dbReference type="EMBL" id="MEJ8846208.1"/>
    </source>
</evidence>
<dbReference type="Pfam" id="PF06996">
    <property type="entry name" value="T6SS_TssG"/>
    <property type="match status" value="1"/>
</dbReference>
<dbReference type="InterPro" id="IPR010732">
    <property type="entry name" value="T6SS_TssG-like"/>
</dbReference>
<keyword evidence="2" id="KW-1185">Reference proteome</keyword>
<gene>
    <name evidence="1" type="primary">tssG</name>
    <name evidence="1" type="ORF">WKW82_06095</name>
</gene>
<dbReference type="PANTHER" id="PTHR35564">
    <property type="match status" value="1"/>
</dbReference>
<dbReference type="PANTHER" id="PTHR35564:SF4">
    <property type="entry name" value="CYTOPLASMIC PROTEIN"/>
    <property type="match status" value="1"/>
</dbReference>
<comment type="caution">
    <text evidence="1">The sequence shown here is derived from an EMBL/GenBank/DDBJ whole genome shotgun (WGS) entry which is preliminary data.</text>
</comment>
<proteinExistence type="predicted"/>
<reference evidence="1 2" key="1">
    <citation type="submission" date="2024-03" db="EMBL/GenBank/DDBJ databases">
        <title>Novel species of the genus Variovorax.</title>
        <authorList>
            <person name="Liu Q."/>
            <person name="Xin Y.-H."/>
        </authorList>
    </citation>
    <scope>NUCLEOTIDE SEQUENCE [LARGE SCALE GENOMIC DNA]</scope>
    <source>
        <strain evidence="1 2">KACC 18900</strain>
    </source>
</reference>
<protein>
    <submittedName>
        <fullName evidence="1">Type VI secretion system baseplate subunit TssG</fullName>
    </submittedName>
</protein>
<name>A0ABU8WFC0_9BURK</name>
<evidence type="ECO:0000313" key="2">
    <source>
        <dbReference type="Proteomes" id="UP001385892"/>
    </source>
</evidence>
<dbReference type="RefSeq" id="WP_340341351.1">
    <property type="nucleotide sequence ID" value="NZ_JBBKZT010000002.1"/>
</dbReference>
<dbReference type="NCBIfam" id="TIGR03347">
    <property type="entry name" value="VI_chp_1"/>
    <property type="match status" value="1"/>
</dbReference>
<organism evidence="1 2">
    <name type="scientific">Variovorax rhizosphaerae</name>
    <dbReference type="NCBI Taxonomy" id="1836200"/>
    <lineage>
        <taxon>Bacteria</taxon>
        <taxon>Pseudomonadati</taxon>
        <taxon>Pseudomonadota</taxon>
        <taxon>Betaproteobacteria</taxon>
        <taxon>Burkholderiales</taxon>
        <taxon>Comamonadaceae</taxon>
        <taxon>Variovorax</taxon>
    </lineage>
</organism>
<dbReference type="EMBL" id="JBBKZT010000002">
    <property type="protein sequence ID" value="MEJ8846208.1"/>
    <property type="molecule type" value="Genomic_DNA"/>
</dbReference>
<dbReference type="Proteomes" id="UP001385892">
    <property type="component" value="Unassembled WGS sequence"/>
</dbReference>